<organism evidence="4">
    <name type="scientific">marine sediment metagenome</name>
    <dbReference type="NCBI Taxonomy" id="412755"/>
    <lineage>
        <taxon>unclassified sequences</taxon>
        <taxon>metagenomes</taxon>
        <taxon>ecological metagenomes</taxon>
    </lineage>
</organism>
<dbReference type="InterPro" id="IPR012675">
    <property type="entry name" value="Beta-grasp_dom_sf"/>
</dbReference>
<dbReference type="SUPFAM" id="SSF81271">
    <property type="entry name" value="TGS-like"/>
    <property type="match status" value="1"/>
</dbReference>
<accession>X0Z7R9</accession>
<dbReference type="PANTHER" id="PTHR23305">
    <property type="entry name" value="OBG GTPASE FAMILY"/>
    <property type="match status" value="1"/>
</dbReference>
<protein>
    <recommendedName>
        <fullName evidence="3">TGS domain-containing protein</fullName>
    </recommendedName>
</protein>
<dbReference type="PANTHER" id="PTHR23305:SF18">
    <property type="entry name" value="OBG-TYPE G DOMAIN-CONTAINING PROTEIN"/>
    <property type="match status" value="1"/>
</dbReference>
<dbReference type="InterPro" id="IPR004095">
    <property type="entry name" value="TGS"/>
</dbReference>
<evidence type="ECO:0000256" key="1">
    <source>
        <dbReference type="ARBA" id="ARBA00022741"/>
    </source>
</evidence>
<dbReference type="GO" id="GO:0016887">
    <property type="term" value="F:ATP hydrolysis activity"/>
    <property type="evidence" value="ECO:0007669"/>
    <property type="project" value="TreeGrafter"/>
</dbReference>
<dbReference type="Gene3D" id="3.10.20.30">
    <property type="match status" value="1"/>
</dbReference>
<proteinExistence type="predicted"/>
<gene>
    <name evidence="4" type="ORF">S01H1_76517</name>
</gene>
<comment type="caution">
    <text evidence="4">The sequence shown here is derived from an EMBL/GenBank/DDBJ whole genome shotgun (WGS) entry which is preliminary data.</text>
</comment>
<evidence type="ECO:0000313" key="4">
    <source>
        <dbReference type="EMBL" id="GAG44596.1"/>
    </source>
</evidence>
<feature type="non-terminal residue" evidence="4">
    <location>
        <position position="1"/>
    </location>
</feature>
<keyword evidence="2" id="KW-0067">ATP-binding</keyword>
<dbReference type="GO" id="GO:0005524">
    <property type="term" value="F:ATP binding"/>
    <property type="evidence" value="ECO:0007669"/>
    <property type="project" value="UniProtKB-KW"/>
</dbReference>
<dbReference type="InterPro" id="IPR013029">
    <property type="entry name" value="YchF_C"/>
</dbReference>
<dbReference type="EMBL" id="BARS01051356">
    <property type="protein sequence ID" value="GAG44596.1"/>
    <property type="molecule type" value="Genomic_DNA"/>
</dbReference>
<sequence>IRPLGVESMAAEKLIRSCYEAMKLVSFFTGCEKEARAWSIPAGTPAVDAAGEIHTDIARGFIRAEVVGFDDFKAAGGEKGARAAGKYRLEGKTYQVADGDVILFRFNV</sequence>
<feature type="domain" description="TGS" evidence="3">
    <location>
        <begin position="23"/>
        <end position="106"/>
    </location>
</feature>
<evidence type="ECO:0000256" key="2">
    <source>
        <dbReference type="ARBA" id="ARBA00022840"/>
    </source>
</evidence>
<dbReference type="PROSITE" id="PS51880">
    <property type="entry name" value="TGS"/>
    <property type="match status" value="1"/>
</dbReference>
<dbReference type="AlphaFoldDB" id="X0Z7R9"/>
<dbReference type="GO" id="GO:0005737">
    <property type="term" value="C:cytoplasm"/>
    <property type="evidence" value="ECO:0007669"/>
    <property type="project" value="TreeGrafter"/>
</dbReference>
<evidence type="ECO:0000259" key="3">
    <source>
        <dbReference type="PROSITE" id="PS51880"/>
    </source>
</evidence>
<name>X0Z7R9_9ZZZZ</name>
<dbReference type="InterPro" id="IPR012676">
    <property type="entry name" value="TGS-like"/>
</dbReference>
<dbReference type="FunFam" id="3.10.20.30:FF:000001">
    <property type="entry name" value="Ribosome-binding ATPase YchF"/>
    <property type="match status" value="1"/>
</dbReference>
<dbReference type="Pfam" id="PF06071">
    <property type="entry name" value="YchF-GTPase_C"/>
    <property type="match status" value="1"/>
</dbReference>
<reference evidence="4" key="1">
    <citation type="journal article" date="2014" name="Front. Microbiol.">
        <title>High frequency of phylogenetically diverse reductive dehalogenase-homologous genes in deep subseafloor sedimentary metagenomes.</title>
        <authorList>
            <person name="Kawai M."/>
            <person name="Futagami T."/>
            <person name="Toyoda A."/>
            <person name="Takaki Y."/>
            <person name="Nishi S."/>
            <person name="Hori S."/>
            <person name="Arai W."/>
            <person name="Tsubouchi T."/>
            <person name="Morono Y."/>
            <person name="Uchiyama I."/>
            <person name="Ito T."/>
            <person name="Fujiyama A."/>
            <person name="Inagaki F."/>
            <person name="Takami H."/>
        </authorList>
    </citation>
    <scope>NUCLEOTIDE SEQUENCE</scope>
    <source>
        <strain evidence="4">Expedition CK06-06</strain>
    </source>
</reference>
<keyword evidence="1" id="KW-0547">Nucleotide-binding</keyword>